<dbReference type="Pfam" id="PF00768">
    <property type="entry name" value="Peptidase_S11"/>
    <property type="match status" value="1"/>
</dbReference>
<evidence type="ECO:0000313" key="15">
    <source>
        <dbReference type="EMBL" id="OHA03774.1"/>
    </source>
</evidence>
<dbReference type="EMBL" id="MHQM01000020">
    <property type="protein sequence ID" value="OHA03774.1"/>
    <property type="molecule type" value="Genomic_DNA"/>
</dbReference>
<dbReference type="PANTHER" id="PTHR21581:SF6">
    <property type="entry name" value="TRAFFICKING PROTEIN PARTICLE COMPLEX SUBUNIT 12"/>
    <property type="match status" value="1"/>
</dbReference>
<comment type="caution">
    <text evidence="15">The sequence shown here is derived from an EMBL/GenBank/DDBJ whole genome shotgun (WGS) entry which is preliminary data.</text>
</comment>
<dbReference type="UniPathway" id="UPA00219"/>
<keyword evidence="4" id="KW-0732">Signal</keyword>
<feature type="binding site" evidence="10">
    <location>
        <position position="423"/>
    </location>
    <ligand>
        <name>substrate</name>
    </ligand>
</feature>
<gene>
    <name evidence="15" type="ORF">A3J58_00700</name>
</gene>
<evidence type="ECO:0000256" key="3">
    <source>
        <dbReference type="ARBA" id="ARBA00022679"/>
    </source>
</evidence>
<dbReference type="InterPro" id="IPR005490">
    <property type="entry name" value="LD_TPept_cat_dom"/>
</dbReference>
<feature type="active site" evidence="9">
    <location>
        <position position="321"/>
    </location>
</feature>
<keyword evidence="8 11" id="KW-0961">Cell wall biogenesis/degradation</keyword>
<dbReference type="GO" id="GO:0006508">
    <property type="term" value="P:proteolysis"/>
    <property type="evidence" value="ECO:0007669"/>
    <property type="project" value="InterPro"/>
</dbReference>
<dbReference type="GO" id="GO:0009252">
    <property type="term" value="P:peptidoglycan biosynthetic process"/>
    <property type="evidence" value="ECO:0007669"/>
    <property type="project" value="UniProtKB-UniPathway"/>
</dbReference>
<evidence type="ECO:0000256" key="1">
    <source>
        <dbReference type="ARBA" id="ARBA00004752"/>
    </source>
</evidence>
<dbReference type="GO" id="GO:0016740">
    <property type="term" value="F:transferase activity"/>
    <property type="evidence" value="ECO:0007669"/>
    <property type="project" value="UniProtKB-KW"/>
</dbReference>
<dbReference type="InterPro" id="IPR001967">
    <property type="entry name" value="Peptidase_S11_N"/>
</dbReference>
<evidence type="ECO:0000256" key="10">
    <source>
        <dbReference type="PIRSR" id="PIRSR618044-2"/>
    </source>
</evidence>
<dbReference type="SUPFAM" id="SSF141523">
    <property type="entry name" value="L,D-transpeptidase catalytic domain-like"/>
    <property type="match status" value="1"/>
</dbReference>
<comment type="caution">
    <text evidence="11">Lacks conserved residue(s) required for the propagation of feature annotation.</text>
</comment>
<evidence type="ECO:0000256" key="4">
    <source>
        <dbReference type="ARBA" id="ARBA00022729"/>
    </source>
</evidence>
<dbReference type="PRINTS" id="PR00725">
    <property type="entry name" value="DADACBPTASE1"/>
</dbReference>
<evidence type="ECO:0000313" key="16">
    <source>
        <dbReference type="Proteomes" id="UP000178510"/>
    </source>
</evidence>
<name>A0A1G2KX43_9BACT</name>
<sequence>MEFEVDKKALTYALELIAASVIIVAAVAFLAHEGVFFGSAPEEGDVLQDSGMELADGAAGVEDPFYLLPPGAKPVFLSFDELLRKREALIWDRRDFVFADMRAGIMTWYEAGVPRAIFPIVAAPKPGGFFDIPQGFYTAQDKAVQHVSKSGRMRLSSVVYLFGNYMIHAAPAARTSAALAGAALDETGIQLAPPDAKEFFARVASGTPILVSYADAAPAIGFTYFRKTLLPARVPEVTAASALARDIETGEILFEKNKNDAYPTASLTKLITAIVAQKYVKPERTLTVTDDALKTYGDSAGLSRGETFVAQDLFYGLILESSNDIAAMFQIAVPDFIAHMNEYAESLGLTKTYFEDPSGLSQDNLTSASDLFILLREVNANHPELLSLSRERRYTVTSLNKKRRHQWDNVNWPAGDPRYLGGKAGFTDESIQTMAGIWSARMSEYGARKIAVTLLGSRNRVRDVRAILGYLEHDFVYGFAKSANEKGKSASVGASGASLYQAWQEAK</sequence>
<comment type="similarity">
    <text evidence="2 12">Belongs to the peptidase S11 family.</text>
</comment>
<keyword evidence="13" id="KW-0472">Membrane</keyword>
<evidence type="ECO:0000256" key="7">
    <source>
        <dbReference type="ARBA" id="ARBA00022984"/>
    </source>
</evidence>
<proteinExistence type="inferred from homology"/>
<feature type="active site" description="Proton acceptor" evidence="9">
    <location>
        <position position="269"/>
    </location>
</feature>
<protein>
    <recommendedName>
        <fullName evidence="14">L,D-TPase catalytic domain-containing protein</fullName>
    </recommendedName>
</protein>
<dbReference type="CDD" id="cd16913">
    <property type="entry name" value="YkuD_like"/>
    <property type="match status" value="1"/>
</dbReference>
<dbReference type="InterPro" id="IPR018044">
    <property type="entry name" value="Peptidase_S11"/>
</dbReference>
<dbReference type="SUPFAM" id="SSF56601">
    <property type="entry name" value="beta-lactamase/transpeptidase-like"/>
    <property type="match status" value="1"/>
</dbReference>
<feature type="transmembrane region" description="Helical" evidence="13">
    <location>
        <begin position="12"/>
        <end position="31"/>
    </location>
</feature>
<keyword evidence="7 11" id="KW-0573">Peptidoglycan synthesis</keyword>
<evidence type="ECO:0000256" key="6">
    <source>
        <dbReference type="ARBA" id="ARBA00022960"/>
    </source>
</evidence>
<evidence type="ECO:0000256" key="12">
    <source>
        <dbReference type="RuleBase" id="RU004016"/>
    </source>
</evidence>
<evidence type="ECO:0000256" key="5">
    <source>
        <dbReference type="ARBA" id="ARBA00022801"/>
    </source>
</evidence>
<evidence type="ECO:0000256" key="11">
    <source>
        <dbReference type="PROSITE-ProRule" id="PRU01373"/>
    </source>
</evidence>
<evidence type="ECO:0000256" key="13">
    <source>
        <dbReference type="SAM" id="Phobius"/>
    </source>
</evidence>
<comment type="pathway">
    <text evidence="1 11">Cell wall biogenesis; peptidoglycan biosynthesis.</text>
</comment>
<feature type="active site" description="Acyl-ester intermediate" evidence="9">
    <location>
        <position position="266"/>
    </location>
</feature>
<organism evidence="15 16">
    <name type="scientific">Candidatus Sungbacteria bacterium RIFCSPHIGHO2_02_FULL_52_23</name>
    <dbReference type="NCBI Taxonomy" id="1802274"/>
    <lineage>
        <taxon>Bacteria</taxon>
        <taxon>Candidatus Sungiibacteriota</taxon>
    </lineage>
</organism>
<accession>A0A1G2KX43</accession>
<dbReference type="Proteomes" id="UP000178510">
    <property type="component" value="Unassembled WGS sequence"/>
</dbReference>
<dbReference type="GO" id="GO:0008360">
    <property type="term" value="P:regulation of cell shape"/>
    <property type="evidence" value="ECO:0007669"/>
    <property type="project" value="UniProtKB-UniRule"/>
</dbReference>
<evidence type="ECO:0000256" key="2">
    <source>
        <dbReference type="ARBA" id="ARBA00007164"/>
    </source>
</evidence>
<evidence type="ECO:0000259" key="14">
    <source>
        <dbReference type="PROSITE" id="PS52029"/>
    </source>
</evidence>
<evidence type="ECO:0000256" key="8">
    <source>
        <dbReference type="ARBA" id="ARBA00023316"/>
    </source>
</evidence>
<keyword evidence="6 11" id="KW-0133">Cell shape</keyword>
<dbReference type="InterPro" id="IPR038063">
    <property type="entry name" value="Transpep_catalytic_dom"/>
</dbReference>
<evidence type="ECO:0000256" key="9">
    <source>
        <dbReference type="PIRSR" id="PIRSR618044-1"/>
    </source>
</evidence>
<dbReference type="GO" id="GO:0009002">
    <property type="term" value="F:serine-type D-Ala-D-Ala carboxypeptidase activity"/>
    <property type="evidence" value="ECO:0007669"/>
    <property type="project" value="InterPro"/>
</dbReference>
<keyword evidence="13" id="KW-1133">Transmembrane helix</keyword>
<dbReference type="InterPro" id="IPR012338">
    <property type="entry name" value="Beta-lactam/transpept-like"/>
</dbReference>
<dbReference type="Gene3D" id="3.40.710.10">
    <property type="entry name" value="DD-peptidase/beta-lactamase superfamily"/>
    <property type="match status" value="1"/>
</dbReference>
<dbReference type="GO" id="GO:0071555">
    <property type="term" value="P:cell wall organization"/>
    <property type="evidence" value="ECO:0007669"/>
    <property type="project" value="UniProtKB-UniRule"/>
</dbReference>
<keyword evidence="5" id="KW-0378">Hydrolase</keyword>
<dbReference type="PANTHER" id="PTHR21581">
    <property type="entry name" value="D-ALANYL-D-ALANINE CARBOXYPEPTIDASE"/>
    <property type="match status" value="1"/>
</dbReference>
<feature type="domain" description="L,D-TPase catalytic" evidence="14">
    <location>
        <begin position="95"/>
        <end position="212"/>
    </location>
</feature>
<dbReference type="STRING" id="1802274.A3J58_00700"/>
<keyword evidence="13" id="KW-0812">Transmembrane</keyword>
<reference evidence="15 16" key="1">
    <citation type="journal article" date="2016" name="Nat. Commun.">
        <title>Thousands of microbial genomes shed light on interconnected biogeochemical processes in an aquifer system.</title>
        <authorList>
            <person name="Anantharaman K."/>
            <person name="Brown C.T."/>
            <person name="Hug L.A."/>
            <person name="Sharon I."/>
            <person name="Castelle C.J."/>
            <person name="Probst A.J."/>
            <person name="Thomas B.C."/>
            <person name="Singh A."/>
            <person name="Wilkins M.J."/>
            <person name="Karaoz U."/>
            <person name="Brodie E.L."/>
            <person name="Williams K.H."/>
            <person name="Hubbard S.S."/>
            <person name="Banfield J.F."/>
        </authorList>
    </citation>
    <scope>NUCLEOTIDE SEQUENCE [LARGE SCALE GENOMIC DNA]</scope>
</reference>
<keyword evidence="3" id="KW-0808">Transferase</keyword>
<dbReference type="PROSITE" id="PS52029">
    <property type="entry name" value="LD_TPASE"/>
    <property type="match status" value="1"/>
</dbReference>
<dbReference type="AlphaFoldDB" id="A0A1G2KX43"/>